<feature type="non-terminal residue" evidence="1">
    <location>
        <position position="1"/>
    </location>
</feature>
<organism evidence="1 2">
    <name type="scientific">Ooceraea biroi</name>
    <name type="common">Clonal raider ant</name>
    <name type="synonym">Cerapachys biroi</name>
    <dbReference type="NCBI Taxonomy" id="2015173"/>
    <lineage>
        <taxon>Eukaryota</taxon>
        <taxon>Metazoa</taxon>
        <taxon>Ecdysozoa</taxon>
        <taxon>Arthropoda</taxon>
        <taxon>Hexapoda</taxon>
        <taxon>Insecta</taxon>
        <taxon>Pterygota</taxon>
        <taxon>Neoptera</taxon>
        <taxon>Endopterygota</taxon>
        <taxon>Hymenoptera</taxon>
        <taxon>Apocrita</taxon>
        <taxon>Aculeata</taxon>
        <taxon>Formicoidea</taxon>
        <taxon>Formicidae</taxon>
        <taxon>Dorylinae</taxon>
        <taxon>Ooceraea</taxon>
    </lineage>
</organism>
<reference evidence="1 2" key="1">
    <citation type="journal article" date="2014" name="Curr. Biol.">
        <title>The genome of the clonal raider ant Cerapachys biroi.</title>
        <authorList>
            <person name="Oxley P.R."/>
            <person name="Ji L."/>
            <person name="Fetter-Pruneda I."/>
            <person name="McKenzie S.K."/>
            <person name="Li C."/>
            <person name="Hu H."/>
            <person name="Zhang G."/>
            <person name="Kronauer D.J."/>
        </authorList>
    </citation>
    <scope>NUCLEOTIDE SEQUENCE [LARGE SCALE GENOMIC DNA]</scope>
</reference>
<name>A0A026X0P1_OOCBI</name>
<gene>
    <name evidence="1" type="ORF">X777_08176</name>
</gene>
<dbReference type="Proteomes" id="UP000053097">
    <property type="component" value="Unassembled WGS sequence"/>
</dbReference>
<proteinExistence type="predicted"/>
<evidence type="ECO:0000313" key="2">
    <source>
        <dbReference type="Proteomes" id="UP000053097"/>
    </source>
</evidence>
<protein>
    <submittedName>
        <fullName evidence="1">Uncharacterized protein</fullName>
    </submittedName>
</protein>
<evidence type="ECO:0000313" key="1">
    <source>
        <dbReference type="EMBL" id="EZA60964.1"/>
    </source>
</evidence>
<feature type="non-terminal residue" evidence="1">
    <location>
        <position position="71"/>
    </location>
</feature>
<accession>A0A026X0P1</accession>
<keyword evidence="2" id="KW-1185">Reference proteome</keyword>
<dbReference type="EMBL" id="KK107063">
    <property type="protein sequence ID" value="EZA60964.1"/>
    <property type="molecule type" value="Genomic_DNA"/>
</dbReference>
<dbReference type="AlphaFoldDB" id="A0A026X0P1"/>
<sequence length="71" mass="7823">RTEAAETATLVLPTVHLAHARCNKCGDYVCVTARSIYESKNSGRARHEPLFCTNQALLSYARCTVREALAI</sequence>